<organism evidence="1">
    <name type="scientific">Anguilla anguilla</name>
    <name type="common">European freshwater eel</name>
    <name type="synonym">Muraena anguilla</name>
    <dbReference type="NCBI Taxonomy" id="7936"/>
    <lineage>
        <taxon>Eukaryota</taxon>
        <taxon>Metazoa</taxon>
        <taxon>Chordata</taxon>
        <taxon>Craniata</taxon>
        <taxon>Vertebrata</taxon>
        <taxon>Euteleostomi</taxon>
        <taxon>Actinopterygii</taxon>
        <taxon>Neopterygii</taxon>
        <taxon>Teleostei</taxon>
        <taxon>Anguilliformes</taxon>
        <taxon>Anguillidae</taxon>
        <taxon>Anguilla</taxon>
    </lineage>
</organism>
<dbReference type="EMBL" id="GBXM01039613">
    <property type="protein sequence ID" value="JAH68964.1"/>
    <property type="molecule type" value="Transcribed_RNA"/>
</dbReference>
<name>A0A0E9USW9_ANGAN</name>
<evidence type="ECO:0000313" key="1">
    <source>
        <dbReference type="EMBL" id="JAH68964.1"/>
    </source>
</evidence>
<accession>A0A0E9USW9</accession>
<sequence length="43" mass="4726">MGATLEYSHLLNHKRSATLTASSSLQWYSRVCVTAKGNFGILI</sequence>
<proteinExistence type="predicted"/>
<reference evidence="1" key="2">
    <citation type="journal article" date="2015" name="Fish Shellfish Immunol.">
        <title>Early steps in the European eel (Anguilla anguilla)-Vibrio vulnificus interaction in the gills: Role of the RtxA13 toxin.</title>
        <authorList>
            <person name="Callol A."/>
            <person name="Pajuelo D."/>
            <person name="Ebbesson L."/>
            <person name="Teles M."/>
            <person name="MacKenzie S."/>
            <person name="Amaro C."/>
        </authorList>
    </citation>
    <scope>NUCLEOTIDE SEQUENCE</scope>
</reference>
<protein>
    <submittedName>
        <fullName evidence="1">Uncharacterized protein</fullName>
    </submittedName>
</protein>
<dbReference type="AlphaFoldDB" id="A0A0E9USW9"/>
<reference evidence="1" key="1">
    <citation type="submission" date="2014-11" db="EMBL/GenBank/DDBJ databases">
        <authorList>
            <person name="Amaro Gonzalez C."/>
        </authorList>
    </citation>
    <scope>NUCLEOTIDE SEQUENCE</scope>
</reference>